<dbReference type="PATRIC" id="fig|859350.6.peg.1284"/>
<evidence type="ECO:0000313" key="1">
    <source>
        <dbReference type="EMBL" id="EIJ65674.1"/>
    </source>
</evidence>
<dbReference type="Proteomes" id="UP000003423">
    <property type="component" value="Unassembled WGS sequence"/>
</dbReference>
<organism evidence="1 2">
    <name type="scientific">Candidatus Nitrosopumilus salarius BD31</name>
    <dbReference type="NCBI Taxonomy" id="859350"/>
    <lineage>
        <taxon>Archaea</taxon>
        <taxon>Nitrososphaerota</taxon>
        <taxon>Nitrososphaeria</taxon>
        <taxon>Nitrosopumilales</taxon>
        <taxon>Nitrosopumilaceae</taxon>
        <taxon>Nitrosopumilus</taxon>
    </lineage>
</organism>
<sequence length="134" mass="15265">MHDRLFYSSLEKIDEVAFEITSAKKNNDALFRRLSKEVFQKSFSKVEFQSNLDAGARMAGVGIASAIQIARGRYKKDSFTKSFKKLHRQTDVVTFSDLNKINQFLQTSEFASVVKLLKIQHNYGLHKAVSVISE</sequence>
<dbReference type="AlphaFoldDB" id="I3D1T1"/>
<reference evidence="1 2" key="1">
    <citation type="journal article" date="2012" name="J. Bacteriol.">
        <title>Genome sequence of "Candidatus Nitrosopumilus salaria" BD31, an ammonia-oxidizing archaeon from the San Francisco Bay estuary.</title>
        <authorList>
            <person name="Mosier A.C."/>
            <person name="Allen E.E."/>
            <person name="Kim M."/>
            <person name="Ferriera S."/>
            <person name="Francis C.A."/>
        </authorList>
    </citation>
    <scope>NUCLEOTIDE SEQUENCE [LARGE SCALE GENOMIC DNA]</scope>
    <source>
        <strain evidence="1 2">BD31</strain>
    </source>
</reference>
<protein>
    <submittedName>
        <fullName evidence="1">Uncharacterized protein</fullName>
    </submittedName>
</protein>
<evidence type="ECO:0000313" key="2">
    <source>
        <dbReference type="Proteomes" id="UP000003423"/>
    </source>
</evidence>
<gene>
    <name evidence="1" type="ORF">BD31_I2011</name>
</gene>
<name>I3D1T1_9ARCH</name>
<proteinExistence type="predicted"/>
<accession>I3D1T1</accession>
<keyword evidence="2" id="KW-1185">Reference proteome</keyword>
<comment type="caution">
    <text evidence="1">The sequence shown here is derived from an EMBL/GenBank/DDBJ whole genome shotgun (WGS) entry which is preliminary data.</text>
</comment>
<dbReference type="EMBL" id="AEXL02000106">
    <property type="protein sequence ID" value="EIJ65674.1"/>
    <property type="molecule type" value="Genomic_DNA"/>
</dbReference>